<dbReference type="PROSITE" id="PS51421">
    <property type="entry name" value="RAS"/>
    <property type="match status" value="1"/>
</dbReference>
<dbReference type="Pfam" id="PF00071">
    <property type="entry name" value="Ras"/>
    <property type="match status" value="1"/>
</dbReference>
<keyword evidence="1" id="KW-0547">Nucleotide-binding</keyword>
<dbReference type="PANTHER" id="PTHR24070">
    <property type="entry name" value="RAS, DI-RAS, AND RHEB FAMILY MEMBERS OF SMALL GTPASE SUPERFAMILY"/>
    <property type="match status" value="1"/>
</dbReference>
<reference evidence="4" key="1">
    <citation type="submission" date="2022-11" db="EMBL/GenBank/DDBJ databases">
        <authorList>
            <person name="Kikuchi T."/>
        </authorList>
    </citation>
    <scope>NUCLEOTIDE SEQUENCE</scope>
    <source>
        <strain evidence="4">PS1010</strain>
    </source>
</reference>
<dbReference type="SMART" id="SM00173">
    <property type="entry name" value="RAS"/>
    <property type="match status" value="1"/>
</dbReference>
<name>A0A9P1IFY3_9PELO</name>
<dbReference type="FunFam" id="3.40.50.300:FF:001447">
    <property type="entry name" value="Ras-related protein Rab-1B"/>
    <property type="match status" value="1"/>
</dbReference>
<accession>A0A9P1IFY3</accession>
<dbReference type="NCBIfam" id="TIGR00231">
    <property type="entry name" value="small_GTP"/>
    <property type="match status" value="1"/>
</dbReference>
<gene>
    <name evidence="4" type="ORF">CAMP_LOCUS6972</name>
</gene>
<dbReference type="GO" id="GO:0003924">
    <property type="term" value="F:GTPase activity"/>
    <property type="evidence" value="ECO:0007669"/>
    <property type="project" value="InterPro"/>
</dbReference>
<dbReference type="AlphaFoldDB" id="A0A9P1IFY3"/>
<dbReference type="SMART" id="SM00176">
    <property type="entry name" value="RAN"/>
    <property type="match status" value="1"/>
</dbReference>
<organism evidence="4 5">
    <name type="scientific">Caenorhabditis angaria</name>
    <dbReference type="NCBI Taxonomy" id="860376"/>
    <lineage>
        <taxon>Eukaryota</taxon>
        <taxon>Metazoa</taxon>
        <taxon>Ecdysozoa</taxon>
        <taxon>Nematoda</taxon>
        <taxon>Chromadorea</taxon>
        <taxon>Rhabditida</taxon>
        <taxon>Rhabditina</taxon>
        <taxon>Rhabditomorpha</taxon>
        <taxon>Rhabditoidea</taxon>
        <taxon>Rhabditidae</taxon>
        <taxon>Peloderinae</taxon>
        <taxon>Caenorhabditis</taxon>
    </lineage>
</organism>
<dbReference type="InterPro" id="IPR020849">
    <property type="entry name" value="Small_GTPase_Ras-type"/>
</dbReference>
<sequence length="223" mass="25505">MSRNSQSISYINRKIAVMGSPYVGKSTVVYRFVYGEFVEKYESTIEDQLTKRMEFNNRHVSLKVTDTAGQEEYSVFPRSCSFDISGFILMYSIDDRRSFDMLSYIYDKIVDTYGDTSIPLVIVGNKSDLCVNRSVEKREGQELARFWGAQFVEISAKNVDQVSALFELILREIEISRGNIVRSPPKNPQIINNSSQNSPNNNQNQINNNNNQNQNDKDSCTIC</sequence>
<evidence type="ECO:0000256" key="2">
    <source>
        <dbReference type="ARBA" id="ARBA00023134"/>
    </source>
</evidence>
<proteinExistence type="predicted"/>
<evidence type="ECO:0000256" key="3">
    <source>
        <dbReference type="SAM" id="MobiDB-lite"/>
    </source>
</evidence>
<keyword evidence="2" id="KW-0342">GTP-binding</keyword>
<comment type="caution">
    <text evidence="4">The sequence shown here is derived from an EMBL/GenBank/DDBJ whole genome shotgun (WGS) entry which is preliminary data.</text>
</comment>
<evidence type="ECO:0000313" key="5">
    <source>
        <dbReference type="Proteomes" id="UP001152747"/>
    </source>
</evidence>
<dbReference type="EMBL" id="CANHGI010000003">
    <property type="protein sequence ID" value="CAI5444335.1"/>
    <property type="molecule type" value="Genomic_DNA"/>
</dbReference>
<dbReference type="InterPro" id="IPR005225">
    <property type="entry name" value="Small_GTP-bd"/>
</dbReference>
<dbReference type="GO" id="GO:0016020">
    <property type="term" value="C:membrane"/>
    <property type="evidence" value="ECO:0007669"/>
    <property type="project" value="InterPro"/>
</dbReference>
<dbReference type="GO" id="GO:0005525">
    <property type="term" value="F:GTP binding"/>
    <property type="evidence" value="ECO:0007669"/>
    <property type="project" value="UniProtKB-KW"/>
</dbReference>
<dbReference type="PROSITE" id="PS51419">
    <property type="entry name" value="RAB"/>
    <property type="match status" value="1"/>
</dbReference>
<dbReference type="Proteomes" id="UP001152747">
    <property type="component" value="Unassembled WGS sequence"/>
</dbReference>
<dbReference type="SMART" id="SM00174">
    <property type="entry name" value="RHO"/>
    <property type="match status" value="1"/>
</dbReference>
<dbReference type="GO" id="GO:0007165">
    <property type="term" value="P:signal transduction"/>
    <property type="evidence" value="ECO:0007669"/>
    <property type="project" value="InterPro"/>
</dbReference>
<dbReference type="Gene3D" id="3.40.50.300">
    <property type="entry name" value="P-loop containing nucleotide triphosphate hydrolases"/>
    <property type="match status" value="1"/>
</dbReference>
<dbReference type="InterPro" id="IPR001806">
    <property type="entry name" value="Small_GTPase"/>
</dbReference>
<dbReference type="InterPro" id="IPR027417">
    <property type="entry name" value="P-loop_NTPase"/>
</dbReference>
<dbReference type="SMART" id="SM00175">
    <property type="entry name" value="RAB"/>
    <property type="match status" value="1"/>
</dbReference>
<evidence type="ECO:0000313" key="4">
    <source>
        <dbReference type="EMBL" id="CAI5444335.1"/>
    </source>
</evidence>
<dbReference type="OrthoDB" id="25818at2759"/>
<evidence type="ECO:0000256" key="1">
    <source>
        <dbReference type="ARBA" id="ARBA00022741"/>
    </source>
</evidence>
<dbReference type="PRINTS" id="PR00449">
    <property type="entry name" value="RASTRNSFRMNG"/>
</dbReference>
<keyword evidence="5" id="KW-1185">Reference proteome</keyword>
<feature type="compositionally biased region" description="Low complexity" evidence="3">
    <location>
        <begin position="188"/>
        <end position="214"/>
    </location>
</feature>
<dbReference type="SUPFAM" id="SSF52540">
    <property type="entry name" value="P-loop containing nucleoside triphosphate hydrolases"/>
    <property type="match status" value="1"/>
</dbReference>
<feature type="region of interest" description="Disordered" evidence="3">
    <location>
        <begin position="184"/>
        <end position="223"/>
    </location>
</feature>
<protein>
    <submittedName>
        <fullName evidence="4">Uncharacterized protein</fullName>
    </submittedName>
</protein>